<evidence type="ECO:0000313" key="4">
    <source>
        <dbReference type="EnsemblMetazoa" id="CapteP186535"/>
    </source>
</evidence>
<protein>
    <recommendedName>
        <fullName evidence="2">Transposable element P transposase-like GTP-binding insertion domain-containing protein</fullName>
    </recommendedName>
</protein>
<feature type="region of interest" description="Disordered" evidence="1">
    <location>
        <begin position="606"/>
        <end position="631"/>
    </location>
</feature>
<sequence>MGESKLNNVKEEAEKIDCTSPHIADDSIQRMKQATTADTTLQTLIRKKIAKSQCQFTLFGGCQGSKGSVLFGTIKSQTESSIWRCHSGNEQEQTGEAKNAEATSRRGRCHVMQKIEQSDSYTWHDVQSYVSLRDALCSRITLYNARRGGEPSRLKLKQWRDAVSKQWIDKETELDEWDKKAVHDNGLITCMSGKGPVRLVPVIFPKDCIPALELISDPTFRKKVGIPYVSHLFIVSGITYSCSTLSEDWPPSTRMPEPPQAFKKKTSLTMQGNMPRNFVLMIENATRKHHWHGTGCTHVGTKKTRQIMKQNFYWQTMANDIDKWRCMVNYEILPLFRLFPHFERVRFVLSDMGDNIDRPRTCGPLWMSHIDARPGISRQNIQGLLQACGELQTDIGKVRWQDIAALHSLQDKENLRAANKLTKGHIQFKNRKMNVKLAAQTLSSQSPLARGFKHPLNATNWAETKIFMRRTQYYLMTICDNSGKRIVEEGILVYIAGWVVRKIVPKVPCLTCRYSLIRPATEECPSSSPAELAPQHRATAITEPRVTSQSSSSAELAPQHRVTATAEPRVTSQMRRMSRRGLKIMQKAMQRKLRSAKKVLLRRTPIDAAEKGGKEGAAEKREEDRMKTGDERVVKERKEALLEDREARLLEDREARLLEDREDCLRTEKKDCLRTGKRDCLRTEKRDSFRTKKRNCLRTVKRHSLRTEKSQPLKIFAVRRMAMMPSLWPKHKQRDN</sequence>
<dbReference type="PANTHER" id="PTHR33480">
    <property type="entry name" value="SET DOMAIN-CONTAINING PROTEIN-RELATED"/>
    <property type="match status" value="1"/>
</dbReference>
<dbReference type="EnsemblMetazoa" id="CapteT186535">
    <property type="protein sequence ID" value="CapteP186535"/>
    <property type="gene ID" value="CapteG186535"/>
</dbReference>
<evidence type="ECO:0000256" key="1">
    <source>
        <dbReference type="SAM" id="MobiDB-lite"/>
    </source>
</evidence>
<feature type="region of interest" description="Disordered" evidence="1">
    <location>
        <begin position="543"/>
        <end position="576"/>
    </location>
</feature>
<dbReference type="Gene3D" id="1.10.340.70">
    <property type="match status" value="1"/>
</dbReference>
<feature type="domain" description="Transposable element P transposase-like GTP-binding insertion" evidence="2">
    <location>
        <begin position="381"/>
        <end position="444"/>
    </location>
</feature>
<keyword evidence="5" id="KW-1185">Reference proteome</keyword>
<dbReference type="Proteomes" id="UP000014760">
    <property type="component" value="Unassembled WGS sequence"/>
</dbReference>
<dbReference type="EMBL" id="AMQN01005298">
    <property type="status" value="NOT_ANNOTATED_CDS"/>
    <property type="molecule type" value="Genomic_DNA"/>
</dbReference>
<reference evidence="3 5" key="2">
    <citation type="journal article" date="2013" name="Nature">
        <title>Insights into bilaterian evolution from three spiralian genomes.</title>
        <authorList>
            <person name="Simakov O."/>
            <person name="Marletaz F."/>
            <person name="Cho S.J."/>
            <person name="Edsinger-Gonzales E."/>
            <person name="Havlak P."/>
            <person name="Hellsten U."/>
            <person name="Kuo D.H."/>
            <person name="Larsson T."/>
            <person name="Lv J."/>
            <person name="Arendt D."/>
            <person name="Savage R."/>
            <person name="Osoegawa K."/>
            <person name="de Jong P."/>
            <person name="Grimwood J."/>
            <person name="Chapman J.A."/>
            <person name="Shapiro H."/>
            <person name="Aerts A."/>
            <person name="Otillar R.P."/>
            <person name="Terry A.Y."/>
            <person name="Boore J.L."/>
            <person name="Grigoriev I.V."/>
            <person name="Lindberg D.R."/>
            <person name="Seaver E.C."/>
            <person name="Weisblat D.A."/>
            <person name="Putnam N.H."/>
            <person name="Rokhsar D.S."/>
        </authorList>
    </citation>
    <scope>NUCLEOTIDE SEQUENCE</scope>
    <source>
        <strain evidence="3 5">I ESC-2004</strain>
    </source>
</reference>
<dbReference type="AlphaFoldDB" id="R7V2S2"/>
<dbReference type="Pfam" id="PF21788">
    <property type="entry name" value="TNP-like_GBD"/>
    <property type="match status" value="1"/>
</dbReference>
<reference evidence="4" key="3">
    <citation type="submission" date="2015-06" db="UniProtKB">
        <authorList>
            <consortium name="EnsemblMetazoa"/>
        </authorList>
    </citation>
    <scope>IDENTIFICATION</scope>
</reference>
<feature type="compositionally biased region" description="Polar residues" evidence="1">
    <location>
        <begin position="545"/>
        <end position="554"/>
    </location>
</feature>
<dbReference type="EMBL" id="AMQN01005299">
    <property type="status" value="NOT_ANNOTATED_CDS"/>
    <property type="molecule type" value="Genomic_DNA"/>
</dbReference>
<dbReference type="EMBL" id="KB295624">
    <property type="protein sequence ID" value="ELU12849.1"/>
    <property type="molecule type" value="Genomic_DNA"/>
</dbReference>
<evidence type="ECO:0000259" key="2">
    <source>
        <dbReference type="Pfam" id="PF21788"/>
    </source>
</evidence>
<name>R7V2S2_CAPTE</name>
<dbReference type="InterPro" id="IPR048366">
    <property type="entry name" value="TNP-like_GBD"/>
</dbReference>
<proteinExistence type="predicted"/>
<evidence type="ECO:0000313" key="3">
    <source>
        <dbReference type="EMBL" id="ELU12849.1"/>
    </source>
</evidence>
<dbReference type="PANTHER" id="PTHR33480:SF1">
    <property type="entry name" value="TYR RECOMBINASE DOMAIN-CONTAINING PROTEIN"/>
    <property type="match status" value="1"/>
</dbReference>
<organism evidence="3">
    <name type="scientific">Capitella teleta</name>
    <name type="common">Polychaete worm</name>
    <dbReference type="NCBI Taxonomy" id="283909"/>
    <lineage>
        <taxon>Eukaryota</taxon>
        <taxon>Metazoa</taxon>
        <taxon>Spiralia</taxon>
        <taxon>Lophotrochozoa</taxon>
        <taxon>Annelida</taxon>
        <taxon>Polychaeta</taxon>
        <taxon>Sedentaria</taxon>
        <taxon>Scolecida</taxon>
        <taxon>Capitellidae</taxon>
        <taxon>Capitella</taxon>
    </lineage>
</organism>
<accession>R7V2S2</accession>
<reference evidence="5" key="1">
    <citation type="submission" date="2012-12" db="EMBL/GenBank/DDBJ databases">
        <authorList>
            <person name="Hellsten U."/>
            <person name="Grimwood J."/>
            <person name="Chapman J.A."/>
            <person name="Shapiro H."/>
            <person name="Aerts A."/>
            <person name="Otillar R.P."/>
            <person name="Terry A.Y."/>
            <person name="Boore J.L."/>
            <person name="Simakov O."/>
            <person name="Marletaz F."/>
            <person name="Cho S.-J."/>
            <person name="Edsinger-Gonzales E."/>
            <person name="Havlak P."/>
            <person name="Kuo D.-H."/>
            <person name="Larsson T."/>
            <person name="Lv J."/>
            <person name="Arendt D."/>
            <person name="Savage R."/>
            <person name="Osoegawa K."/>
            <person name="de Jong P."/>
            <person name="Lindberg D.R."/>
            <person name="Seaver E.C."/>
            <person name="Weisblat D.A."/>
            <person name="Putnam N.H."/>
            <person name="Grigoriev I.V."/>
            <person name="Rokhsar D.S."/>
        </authorList>
    </citation>
    <scope>NUCLEOTIDE SEQUENCE</scope>
    <source>
        <strain evidence="5">I ESC-2004</strain>
    </source>
</reference>
<gene>
    <name evidence="3" type="ORF">CAPTEDRAFT_186535</name>
</gene>
<dbReference type="HOGENOM" id="CLU_376942_0_0_1"/>
<evidence type="ECO:0000313" key="5">
    <source>
        <dbReference type="Proteomes" id="UP000014760"/>
    </source>
</evidence>